<name>A0A1T3P7G8_9ACTN</name>
<dbReference type="InterPro" id="IPR014043">
    <property type="entry name" value="Acyl_transferase_dom"/>
</dbReference>
<evidence type="ECO:0000256" key="4">
    <source>
        <dbReference type="ARBA" id="ARBA00023315"/>
    </source>
</evidence>
<evidence type="ECO:0000313" key="7">
    <source>
        <dbReference type="EMBL" id="OPC84875.1"/>
    </source>
</evidence>
<dbReference type="SMART" id="SM00825">
    <property type="entry name" value="PKS_KS"/>
    <property type="match status" value="1"/>
</dbReference>
<dbReference type="SUPFAM" id="SSF51412">
    <property type="entry name" value="Inosine monophosphate dehydrogenase (IMPDH)"/>
    <property type="match status" value="2"/>
</dbReference>
<dbReference type="Gene3D" id="1.10.1200.10">
    <property type="entry name" value="ACP-like"/>
    <property type="match status" value="1"/>
</dbReference>
<feature type="compositionally biased region" description="Basic and acidic residues" evidence="5">
    <location>
        <begin position="1305"/>
        <end position="1329"/>
    </location>
</feature>
<dbReference type="InterPro" id="IPR057326">
    <property type="entry name" value="KR_dom"/>
</dbReference>
<dbReference type="InterPro" id="IPR036291">
    <property type="entry name" value="NAD(P)-bd_dom_sf"/>
</dbReference>
<feature type="region of interest" description="Disordered" evidence="5">
    <location>
        <begin position="1243"/>
        <end position="1330"/>
    </location>
</feature>
<dbReference type="PANTHER" id="PTHR43074:SF1">
    <property type="entry name" value="BETA-KETOACYL SYNTHASE FAMILY PROTEIN-RELATED"/>
    <property type="match status" value="1"/>
</dbReference>
<dbReference type="InterPro" id="IPR014030">
    <property type="entry name" value="Ketoacyl_synth_N"/>
</dbReference>
<dbReference type="SUPFAM" id="SSF51735">
    <property type="entry name" value="NAD(P)-binding Rossmann-fold domains"/>
    <property type="match status" value="2"/>
</dbReference>
<dbReference type="InterPro" id="IPR020841">
    <property type="entry name" value="PKS_Beta-ketoAc_synthase_dom"/>
</dbReference>
<evidence type="ECO:0000256" key="2">
    <source>
        <dbReference type="ARBA" id="ARBA00022553"/>
    </source>
</evidence>
<evidence type="ECO:0000256" key="5">
    <source>
        <dbReference type="SAM" id="MobiDB-lite"/>
    </source>
</evidence>
<dbReference type="Pfam" id="PF00109">
    <property type="entry name" value="ketoacyl-synt"/>
    <property type="match status" value="1"/>
</dbReference>
<dbReference type="GO" id="GO:0006633">
    <property type="term" value="P:fatty acid biosynthetic process"/>
    <property type="evidence" value="ECO:0007669"/>
    <property type="project" value="InterPro"/>
</dbReference>
<dbReference type="PROSITE" id="PS52004">
    <property type="entry name" value="KS3_2"/>
    <property type="match status" value="1"/>
</dbReference>
<dbReference type="PANTHER" id="PTHR43074">
    <property type="entry name" value="OMEGA-3 POLYUNSATURATED FATTY ACID SYNTHASE PFAB-RELATED"/>
    <property type="match status" value="1"/>
</dbReference>
<dbReference type="InterPro" id="IPR016039">
    <property type="entry name" value="Thiolase-like"/>
</dbReference>
<gene>
    <name evidence="7" type="ORF">B4N89_07695</name>
</gene>
<dbReference type="Gene3D" id="3.20.20.70">
    <property type="entry name" value="Aldolase class I"/>
    <property type="match status" value="2"/>
</dbReference>
<dbReference type="InterPro" id="IPR016036">
    <property type="entry name" value="Malonyl_transacylase_ACP-bd"/>
</dbReference>
<feature type="region of interest" description="Disordered" evidence="5">
    <location>
        <begin position="1975"/>
        <end position="1996"/>
    </location>
</feature>
<dbReference type="Gene3D" id="3.40.366.10">
    <property type="entry name" value="Malonyl-Coenzyme A Acyl Carrier Protein, domain 2"/>
    <property type="match status" value="1"/>
</dbReference>
<dbReference type="InterPro" id="IPR014031">
    <property type="entry name" value="Ketoacyl_synth_C"/>
</dbReference>
<dbReference type="InterPro" id="IPR036736">
    <property type="entry name" value="ACP-like_sf"/>
</dbReference>
<feature type="region of interest" description="Disordered" evidence="5">
    <location>
        <begin position="1376"/>
        <end position="1406"/>
    </location>
</feature>
<evidence type="ECO:0000256" key="3">
    <source>
        <dbReference type="ARBA" id="ARBA00022679"/>
    </source>
</evidence>
<dbReference type="Pfam" id="PF03060">
    <property type="entry name" value="NMO"/>
    <property type="match status" value="1"/>
</dbReference>
<dbReference type="STRING" id="159449.B4N89_07695"/>
<dbReference type="InterPro" id="IPR016035">
    <property type="entry name" value="Acyl_Trfase/lysoPLipase"/>
</dbReference>
<dbReference type="InterPro" id="IPR018201">
    <property type="entry name" value="Ketoacyl_synth_AS"/>
</dbReference>
<dbReference type="CDD" id="cd00833">
    <property type="entry name" value="PKS"/>
    <property type="match status" value="1"/>
</dbReference>
<accession>A0A1T3P7G8</accession>
<evidence type="ECO:0000259" key="6">
    <source>
        <dbReference type="PROSITE" id="PS52004"/>
    </source>
</evidence>
<protein>
    <submittedName>
        <fullName evidence="7">Type I polyketide synthase</fullName>
    </submittedName>
</protein>
<dbReference type="GO" id="GO:0004315">
    <property type="term" value="F:3-oxoacyl-[acyl-carrier-protein] synthase activity"/>
    <property type="evidence" value="ECO:0007669"/>
    <property type="project" value="InterPro"/>
</dbReference>
<dbReference type="SMART" id="SM00822">
    <property type="entry name" value="PKS_KR"/>
    <property type="match status" value="1"/>
</dbReference>
<evidence type="ECO:0000256" key="1">
    <source>
        <dbReference type="ARBA" id="ARBA00022450"/>
    </source>
</evidence>
<reference evidence="7 8" key="1">
    <citation type="submission" date="2017-03" db="EMBL/GenBank/DDBJ databases">
        <title>Draft genome sequence of Streptomyces scabrisporus NF3, endophyte isolated from Amphipterygium adstringens.</title>
        <authorList>
            <person name="Vazquez M."/>
            <person name="Ceapa C.D."/>
            <person name="Rodriguez Luna D."/>
            <person name="Sanchez Esquivel S."/>
        </authorList>
    </citation>
    <scope>NUCLEOTIDE SEQUENCE [LARGE SCALE GENOMIC DNA]</scope>
    <source>
        <strain evidence="7 8">NF3</strain>
    </source>
</reference>
<organism evidence="7 8">
    <name type="scientific">Embleya scabrispora</name>
    <dbReference type="NCBI Taxonomy" id="159449"/>
    <lineage>
        <taxon>Bacteria</taxon>
        <taxon>Bacillati</taxon>
        <taxon>Actinomycetota</taxon>
        <taxon>Actinomycetes</taxon>
        <taxon>Kitasatosporales</taxon>
        <taxon>Streptomycetaceae</taxon>
        <taxon>Embleya</taxon>
    </lineage>
</organism>
<keyword evidence="4" id="KW-0012">Acyltransferase</keyword>
<evidence type="ECO:0000313" key="8">
    <source>
        <dbReference type="Proteomes" id="UP000190037"/>
    </source>
</evidence>
<dbReference type="SUPFAM" id="SSF47336">
    <property type="entry name" value="ACP-like"/>
    <property type="match status" value="1"/>
</dbReference>
<dbReference type="InterPro" id="IPR013968">
    <property type="entry name" value="PKS_KR"/>
</dbReference>
<dbReference type="InterPro" id="IPR001227">
    <property type="entry name" value="Ac_transferase_dom_sf"/>
</dbReference>
<dbReference type="Proteomes" id="UP000190037">
    <property type="component" value="Unassembled WGS sequence"/>
</dbReference>
<feature type="compositionally biased region" description="Gly residues" evidence="5">
    <location>
        <begin position="1376"/>
        <end position="1389"/>
    </location>
</feature>
<keyword evidence="2" id="KW-0597">Phosphoprotein</keyword>
<dbReference type="EMBL" id="MWQN01000001">
    <property type="protein sequence ID" value="OPC84875.1"/>
    <property type="molecule type" value="Genomic_DNA"/>
</dbReference>
<comment type="caution">
    <text evidence="7">The sequence shown here is derived from an EMBL/GenBank/DDBJ whole genome shotgun (WGS) entry which is preliminary data.</text>
</comment>
<keyword evidence="8" id="KW-1185">Reference proteome</keyword>
<dbReference type="SMART" id="SM00827">
    <property type="entry name" value="PKS_AT"/>
    <property type="match status" value="1"/>
</dbReference>
<dbReference type="Pfam" id="PF02801">
    <property type="entry name" value="Ketoacyl-synt_C"/>
    <property type="match status" value="1"/>
</dbReference>
<dbReference type="InterPro" id="IPR052568">
    <property type="entry name" value="PKS-FAS_Synthase"/>
</dbReference>
<dbReference type="PROSITE" id="PS00606">
    <property type="entry name" value="KS3_1"/>
    <property type="match status" value="1"/>
</dbReference>
<dbReference type="SUPFAM" id="SSF55048">
    <property type="entry name" value="Probable ACP-binding domain of malonyl-CoA ACP transacylase"/>
    <property type="match status" value="1"/>
</dbReference>
<keyword evidence="1" id="KW-0596">Phosphopantetheine</keyword>
<feature type="domain" description="Ketosynthase family 3 (KS3)" evidence="6">
    <location>
        <begin position="634"/>
        <end position="1088"/>
    </location>
</feature>
<sequence length="2521" mass="256669">MSPLGRPDAPLVIAAHRAGALAVLDLGRERGPALAELARASALACFGVRVPVGCPLGPRELPERVDVVLLAPDAPWSIADAGPGRRVLVEVTSAEQAHAAVAGGAAGVVARGAESGGRCGELTTFVLLQQLLADARVTVPVWAAGGIGPHTAAAAVAGGAAGVLLDTQLALVAESTLPADVAAAVRAMDGSETVVIRGHRVYRRPDLPIDRLVASASGDLGLVLGAGGLRRELLPVGQDGGSAARLADRHGTAGRVVCAVREAIVGHLASAARHGARLRPVQGPMTRVSDRAAFAHEVARAGGLPFLALSLLRGREVRALLAETGALLGDLPWGAGLLGFAPPELREEQVAAVLAARPPYALIAGGRPDRAAPLEAAGIRTYLHAPSPGLLSQFLREGARRFVFEGTECGGHVGPRASFPLWETQVDTLLAFAERHGGAAGLDLLFAGGIHDARSAAMVAAATAPLVERGASVGVLMGTAYLFTREAVAGGAIVPGFQAAAVECASTALVQTAPGHATRCAGTPFVAAFEARRRELESRGVPAREMWAELERLNLGRLRIAGKGLRREADKLVAVDADVQRREGMFMLGQAAVLRSAPTDVAALHREVTAGSAAWLARRVREVGGVDRPAPPRPQDVAIVGMACVLPGAPDLASYWRNILAGVDAVTEVPRERWDVERYFAPSAEPGATARGSVRGAAPGAVPAGRTPSKWGGFVPAIGFDATGYGIPPASLAAIEPAQLLALHVASGALADAGYGPGRAFARERTSVIFGAEAGTDLAGAYGFRALFPGYFGALPADLDRQLPTPTEDSFPGVLANVIAGRIANRLDLGGVNFTVDAACAASLAALDLACKELNTGSSDLVLCGGVDTHNGINDYLMFSSVRALSPTGRCATFDADADGIALGEGAVCVLLKRLADAERDGDRIYAVVKGVGGSSDGRSLGLTAPRPEGQRRALERAYRAAGVSPARVGLVEAHGTGTVVGDRAELDTLTEVFTAHGAAPGACAVGSVKSQIGHTKCAAGLAGLAKAALAVHFGVHPPTLHLRRPPDAGPFVFDNRARPWTAPVGERIAGVSAFGFGGTNFHAVLAGSEPVGAGGPGGADAAWPVELFCFRGTDRAAAHAALDRLAARLDADEDLPLRGLAALADEAVEPRSDADARGAAEAPVQIALVAADHADLRVKLTLARAGAVDPAGEIFHRKEAATGAEAEAGSGTGAVVRPDVALGAGLGPEAGVGPDAGLHTGLGTETGMRPDTALDPGLGSEAGVRPGAALDPGLDTETGVRPGAALDPGLDTETGVRPGAALDPRLDTETGMRPDTALDPRLDTETGMRPDTALGPALDTEAGVRAGAALGLALDTEAGIRAGAGLDAGVGTEVGAGSDPGLGTGAGVRPGDRLDPELGSEAGVRGGAGVGGASWAGTGGQVAFLYPGQGSQRPGMLADLFARFPELCDGLRGIDPECVRAMFPAAAFDAEERAAQAARLTDTRRAQPALGVAAVALTRLLDRFGVWPDQVAGHSYGEVAALWSAGVLATGDLGRLGEVRAAAVLAAAGAEPGAMAAVTAGADRVAEVLAGIDGVVLANRNTPTQTVVSGPEAALTSAIAALADAGLSARRLPVACAFHSPVVAAAADTLAAAVADLDVRPPRIPVWSNGTAARYPDAPADIRALMARQVAEPVRFAEQIEAMYAAGVRIFVEAGPGRALTGMVGAILGDRPHTAVACDVPGEDGLRRLLTALAELAVAGVPVRVAGGLAGRVRPEDVAPGPRPAWTVDGHLVRTADGRPVPGGLRPATPMAPLSFGPVAEPGVPKASARDAVLLEYLAGARAAVAAQREVLLGYLGVPGGVPESPPIALGPEPTPVRVEPAPVRLEPDAPDAPDGPLTRAQVLDVVLDIVGTRTGYPKDMLDPALDLEADLSVDSIKRTEIIGELALRLRLPGGAGTGVVDAEPVDAEVIERLARVKTIDAIVAGVLDAGSAGNERTVPERPIEPMADEPAAPLAGRPTRHVVECVPIEEPPAPAPGDVEGPSPEGRLRGRRVVLVEDGGGIAWALADALAAHGVVVEARARDRVEVEAGADPGWAEVDTLVHLGALADGPDPVFPDAFPLLRDALVAGVRQVFLVTAGGGRFGRGPEAAGPDPVPGAGLAGFARAAALEYPDRVVRVLDLDAKAEPAGLAHRLLTELGRTPERPEPGAPVLLGLAGEHRVTLRPRPAPLPDLPPADRDALLRERIGPASVVLLTGGARGITARAAIGLARATGCHIELLGRTGLDEDPEPEATAAAPDAPALRAALIASGMREPARIEAESTRILHRREVRATLAEAAEHAASVRLHAADVTDADAVRRVLAGIAERHGRLDGIVHGAGVLADRLLADKSGQSCRRVFATKVAGARALVAALRTLRPTLAPPAFLAMFGSVAGVYGNRGQTDYAAANDALATLAWHWSAGSDGILAPVAGRVVTVDWGPWAATGGGMVTAELAREYARRGVPLIDPEHGVRALLDELAAGEGPQAVYVCLPADGSVAG</sequence>
<dbReference type="Pfam" id="PF08659">
    <property type="entry name" value="KR"/>
    <property type="match status" value="1"/>
</dbReference>
<dbReference type="SUPFAM" id="SSF53901">
    <property type="entry name" value="Thiolase-like"/>
    <property type="match status" value="1"/>
</dbReference>
<dbReference type="Pfam" id="PF00698">
    <property type="entry name" value="Acyl_transf_1"/>
    <property type="match status" value="1"/>
</dbReference>
<dbReference type="InterPro" id="IPR013785">
    <property type="entry name" value="Aldolase_TIM"/>
</dbReference>
<dbReference type="Gene3D" id="3.40.47.10">
    <property type="match status" value="1"/>
</dbReference>
<dbReference type="OrthoDB" id="9778690at2"/>
<keyword evidence="3" id="KW-0808">Transferase</keyword>
<proteinExistence type="predicted"/>
<dbReference type="SUPFAM" id="SSF52151">
    <property type="entry name" value="FabD/lysophospholipase-like"/>
    <property type="match status" value="1"/>
</dbReference>
<dbReference type="Gene3D" id="3.40.50.720">
    <property type="entry name" value="NAD(P)-binding Rossmann-like Domain"/>
    <property type="match status" value="1"/>
</dbReference>